<dbReference type="Gene3D" id="3.40.50.12580">
    <property type="match status" value="1"/>
</dbReference>
<evidence type="ECO:0000313" key="1">
    <source>
        <dbReference type="EMBL" id="GGE92444.1"/>
    </source>
</evidence>
<gene>
    <name evidence="1" type="ORF">GCM10008027_16630</name>
</gene>
<keyword evidence="2" id="KW-1185">Reference proteome</keyword>
<dbReference type="Pfam" id="PF04464">
    <property type="entry name" value="Glyphos_transf"/>
    <property type="match status" value="1"/>
</dbReference>
<reference evidence="2" key="1">
    <citation type="journal article" date="2019" name="Int. J. Syst. Evol. Microbiol.">
        <title>The Global Catalogue of Microorganisms (GCM) 10K type strain sequencing project: providing services to taxonomists for standard genome sequencing and annotation.</title>
        <authorList>
            <consortium name="The Broad Institute Genomics Platform"/>
            <consortium name="The Broad Institute Genome Sequencing Center for Infectious Disease"/>
            <person name="Wu L."/>
            <person name="Ma J."/>
        </authorList>
    </citation>
    <scope>NUCLEOTIDE SEQUENCE [LARGE SCALE GENOMIC DNA]</scope>
    <source>
        <strain evidence="2">CGMCC 1.15394</strain>
    </source>
</reference>
<proteinExistence type="predicted"/>
<sequence>MDYLAATAEKKYLMFISQNYSYAILRPLQREILARGGEVRWFFYGDEVNSHFLHQDEISIKSLKEVIEWRPDIVYVPGNVVPDFIPGKKVAVFHGFNSGKRINNGVDNHFNIRGCFDLYCTQGPTTTTTFLELAQQHGFFKVKETGWPTLDPYFSEIENNPYKNPDDNRKTLLICSTFTKRLSLAPKLYKQIKAYSEQGKWRILVQFHPKMPSELVEQYKALQNDNLTFVETDNVLPLLQAADVMLCDTSSILLMFILQRKPVVTFCNHGAGEHLVDITDANKVEGAIDYALGKPAELMAKIEHFCQQLHPYQDGLSSQRVLAASNELLLINPALKPKPRNFIRNFKMRRKLNYWRW</sequence>
<dbReference type="InterPro" id="IPR007554">
    <property type="entry name" value="Glycerophosphate_synth"/>
</dbReference>
<dbReference type="EMBL" id="BMIT01000005">
    <property type="protein sequence ID" value="GGE92444.1"/>
    <property type="molecule type" value="Genomic_DNA"/>
</dbReference>
<dbReference type="InterPro" id="IPR016886">
    <property type="entry name" value="UCP028458_glyceroPtfrase"/>
</dbReference>
<dbReference type="RefSeq" id="WP_188728248.1">
    <property type="nucleotide sequence ID" value="NZ_BMIT01000005.1"/>
</dbReference>
<accession>A0ABQ1TH37</accession>
<name>A0ABQ1TH37_9GAMM</name>
<dbReference type="InterPro" id="IPR043148">
    <property type="entry name" value="TagF_C"/>
</dbReference>
<organism evidence="1 2">
    <name type="scientific">Pseudoalteromonas gelatinilytica</name>
    <dbReference type="NCBI Taxonomy" id="1703256"/>
    <lineage>
        <taxon>Bacteria</taxon>
        <taxon>Pseudomonadati</taxon>
        <taxon>Pseudomonadota</taxon>
        <taxon>Gammaproteobacteria</taxon>
        <taxon>Alteromonadales</taxon>
        <taxon>Pseudoalteromonadaceae</taxon>
        <taxon>Pseudoalteromonas</taxon>
    </lineage>
</organism>
<comment type="caution">
    <text evidence="1">The sequence shown here is derived from an EMBL/GenBank/DDBJ whole genome shotgun (WGS) entry which is preliminary data.</text>
</comment>
<dbReference type="SUPFAM" id="SSF53756">
    <property type="entry name" value="UDP-Glycosyltransferase/glycogen phosphorylase"/>
    <property type="match status" value="1"/>
</dbReference>
<protein>
    <submittedName>
        <fullName evidence="1">CDP-glycerol--glycerophosphate glycerophosphotransferase</fullName>
    </submittedName>
</protein>
<dbReference type="PIRSF" id="PIRSF028458">
    <property type="entry name" value="UCP028458_glyceroPtfrase"/>
    <property type="match status" value="1"/>
</dbReference>
<evidence type="ECO:0000313" key="2">
    <source>
        <dbReference type="Proteomes" id="UP000638462"/>
    </source>
</evidence>
<dbReference type="Proteomes" id="UP000638462">
    <property type="component" value="Unassembled WGS sequence"/>
</dbReference>